<protein>
    <recommendedName>
        <fullName evidence="3">Maltogenic Amylase C-terminal domain-containing protein</fullName>
    </recommendedName>
</protein>
<name>A0A0G4M7Q6_VERLO</name>
<evidence type="ECO:0000313" key="2">
    <source>
        <dbReference type="Proteomes" id="UP000044602"/>
    </source>
</evidence>
<dbReference type="Proteomes" id="UP000044602">
    <property type="component" value="Unassembled WGS sequence"/>
</dbReference>
<gene>
    <name evidence="1" type="ORF">BN1708_000842</name>
</gene>
<organism evidence="1 2">
    <name type="scientific">Verticillium longisporum</name>
    <name type="common">Verticillium dahliae var. longisporum</name>
    <dbReference type="NCBI Taxonomy" id="100787"/>
    <lineage>
        <taxon>Eukaryota</taxon>
        <taxon>Fungi</taxon>
        <taxon>Dikarya</taxon>
        <taxon>Ascomycota</taxon>
        <taxon>Pezizomycotina</taxon>
        <taxon>Sordariomycetes</taxon>
        <taxon>Hypocreomycetidae</taxon>
        <taxon>Glomerellales</taxon>
        <taxon>Plectosphaerellaceae</taxon>
        <taxon>Verticillium</taxon>
    </lineage>
</organism>
<dbReference type="InterPro" id="IPR013780">
    <property type="entry name" value="Glyco_hydro_b"/>
</dbReference>
<keyword evidence="2" id="KW-1185">Reference proteome</keyword>
<dbReference type="STRING" id="100787.A0A0G4M7Q6"/>
<sequence>MELRRARLDGEVDEHHRDLLIHGAFAVHDDADPHTFVFSKTHGDRTAVVALNFTADDRPVTLPAVKGLRAEVGNYDDVRARDEADVAGGARVLRPWEGRLYLQ</sequence>
<dbReference type="Gene3D" id="2.60.40.1180">
    <property type="entry name" value="Golgi alpha-mannosidase II"/>
    <property type="match status" value="1"/>
</dbReference>
<evidence type="ECO:0000313" key="1">
    <source>
        <dbReference type="EMBL" id="CRK30308.1"/>
    </source>
</evidence>
<reference evidence="2" key="1">
    <citation type="submission" date="2015-05" db="EMBL/GenBank/DDBJ databases">
        <authorList>
            <person name="Fogelqvist Johan"/>
        </authorList>
    </citation>
    <scope>NUCLEOTIDE SEQUENCE [LARGE SCALE GENOMIC DNA]</scope>
</reference>
<accession>A0A0G4M7Q6</accession>
<dbReference type="AlphaFoldDB" id="A0A0G4M7Q6"/>
<dbReference type="SUPFAM" id="SSF51011">
    <property type="entry name" value="Glycosyl hydrolase domain"/>
    <property type="match status" value="1"/>
</dbReference>
<evidence type="ECO:0008006" key="3">
    <source>
        <dbReference type="Google" id="ProtNLM"/>
    </source>
</evidence>
<dbReference type="EMBL" id="CVQH01021417">
    <property type="protein sequence ID" value="CRK30308.1"/>
    <property type="molecule type" value="Genomic_DNA"/>
</dbReference>
<proteinExistence type="predicted"/>